<evidence type="ECO:0000313" key="8">
    <source>
        <dbReference type="Proteomes" id="UP000663452"/>
    </source>
</evidence>
<gene>
    <name evidence="7" type="ORF">JRJ22_21530</name>
</gene>
<dbReference type="InterPro" id="IPR037524">
    <property type="entry name" value="PA14/GLEYA"/>
</dbReference>
<dbReference type="Gene3D" id="3.20.20.80">
    <property type="entry name" value="Glycosidases"/>
    <property type="match status" value="1"/>
</dbReference>
<dbReference type="PRINTS" id="PR00739">
    <property type="entry name" value="GLHYDRLASE26"/>
</dbReference>
<organism evidence="7 8">
    <name type="scientific">Paenibacillus tianjinensis</name>
    <dbReference type="NCBI Taxonomy" id="2810347"/>
    <lineage>
        <taxon>Bacteria</taxon>
        <taxon>Bacillati</taxon>
        <taxon>Bacillota</taxon>
        <taxon>Bacilli</taxon>
        <taxon>Bacillales</taxon>
        <taxon>Paenibacillaceae</taxon>
        <taxon>Paenibacillus</taxon>
    </lineage>
</organism>
<keyword evidence="8" id="KW-1185">Reference proteome</keyword>
<dbReference type="InterPro" id="IPR022790">
    <property type="entry name" value="GH26_dom"/>
</dbReference>
<feature type="domain" description="PA14" evidence="6">
    <location>
        <begin position="345"/>
        <end position="483"/>
    </location>
</feature>
<evidence type="ECO:0000313" key="7">
    <source>
        <dbReference type="EMBL" id="QSF43811.1"/>
    </source>
</evidence>
<dbReference type="RefSeq" id="WP_206101432.1">
    <property type="nucleotide sequence ID" value="NZ_CP070969.1"/>
</dbReference>
<reference evidence="7 8" key="1">
    <citation type="submission" date="2021-02" db="EMBL/GenBank/DDBJ databases">
        <title>Paenibacillus tianjinensis sp. nov.</title>
        <authorList>
            <person name="Liu H."/>
        </authorList>
    </citation>
    <scope>NUCLEOTIDE SEQUENCE [LARGE SCALE GENOMIC DNA]</scope>
    <source>
        <strain evidence="7 8">TB2019</strain>
    </source>
</reference>
<evidence type="ECO:0000256" key="2">
    <source>
        <dbReference type="ARBA" id="ARBA00022801"/>
    </source>
</evidence>
<accession>A0ABX7L8X1</accession>
<evidence type="ECO:0000256" key="3">
    <source>
        <dbReference type="ARBA" id="ARBA00023295"/>
    </source>
</evidence>
<feature type="domain" description="GH26" evidence="5">
    <location>
        <begin position="40"/>
        <end position="333"/>
    </location>
</feature>
<dbReference type="PANTHER" id="PTHR40079:SF4">
    <property type="entry name" value="GH26 DOMAIN-CONTAINING PROTEIN-RELATED"/>
    <property type="match status" value="1"/>
</dbReference>
<dbReference type="SMART" id="SM00758">
    <property type="entry name" value="PA14"/>
    <property type="match status" value="1"/>
</dbReference>
<dbReference type="SUPFAM" id="SSF51445">
    <property type="entry name" value="(Trans)glycosidases"/>
    <property type="match status" value="1"/>
</dbReference>
<proteinExistence type="inferred from homology"/>
<dbReference type="EMBL" id="CP070969">
    <property type="protein sequence ID" value="QSF43811.1"/>
    <property type="molecule type" value="Genomic_DNA"/>
</dbReference>
<dbReference type="PROSITE" id="PS51820">
    <property type="entry name" value="PA14"/>
    <property type="match status" value="1"/>
</dbReference>
<keyword evidence="3 4" id="KW-0326">Glycosidase</keyword>
<dbReference type="GO" id="GO:0016787">
    <property type="term" value="F:hydrolase activity"/>
    <property type="evidence" value="ECO:0007669"/>
    <property type="project" value="UniProtKB-KW"/>
</dbReference>
<feature type="active site" description="Nucleophile" evidence="4">
    <location>
        <position position="284"/>
    </location>
</feature>
<evidence type="ECO:0000256" key="1">
    <source>
        <dbReference type="ARBA" id="ARBA00007754"/>
    </source>
</evidence>
<evidence type="ECO:0000256" key="4">
    <source>
        <dbReference type="PROSITE-ProRule" id="PRU01100"/>
    </source>
</evidence>
<dbReference type="InterPro" id="IPR000805">
    <property type="entry name" value="Glyco_hydro_26"/>
</dbReference>
<dbReference type="PROSITE" id="PS51764">
    <property type="entry name" value="GH26"/>
    <property type="match status" value="1"/>
</dbReference>
<dbReference type="Proteomes" id="UP000663452">
    <property type="component" value="Chromosome"/>
</dbReference>
<protein>
    <submittedName>
        <fullName evidence="7">Glycosyl hydrolase</fullName>
    </submittedName>
</protein>
<keyword evidence="2 4" id="KW-0378">Hydrolase</keyword>
<feature type="active site" description="Proton donor" evidence="4">
    <location>
        <position position="191"/>
    </location>
</feature>
<evidence type="ECO:0000259" key="6">
    <source>
        <dbReference type="PROSITE" id="PS51820"/>
    </source>
</evidence>
<dbReference type="InterPro" id="IPR011658">
    <property type="entry name" value="PA14_dom"/>
</dbReference>
<evidence type="ECO:0000259" key="5">
    <source>
        <dbReference type="PROSITE" id="PS51764"/>
    </source>
</evidence>
<dbReference type="Pfam" id="PF02156">
    <property type="entry name" value="Glyco_hydro_26"/>
    <property type="match status" value="1"/>
</dbReference>
<name>A0ABX7L8X1_9BACL</name>
<dbReference type="Gene3D" id="3.90.182.10">
    <property type="entry name" value="Toxin - Anthrax Protective Antigen,domain 1"/>
    <property type="match status" value="1"/>
</dbReference>
<dbReference type="Pfam" id="PF07691">
    <property type="entry name" value="PA14"/>
    <property type="match status" value="1"/>
</dbReference>
<dbReference type="InterPro" id="IPR017853">
    <property type="entry name" value="GH"/>
</dbReference>
<dbReference type="SUPFAM" id="SSF56988">
    <property type="entry name" value="Anthrax protective antigen"/>
    <property type="match status" value="1"/>
</dbReference>
<sequence>MEQRILRDLLDSASRLVNDVRWQASFRSLVMEPADTALALPAKSLLKKLYSLQGKGIISGQHDYLESPDEYSNKLKNTGGFYPGLHGYELGAISNQTEAVIAGQRQAVVDSAVRWHKAGGIVTMSYHANLPGTAPAWSNVSMSLSEADFARYITPGTVQYKALLADLDKTALSLQQLSNAGVPVLWRPYHEMNGGWFWWGQKSRFSELWNLMFERYTEVHGLHNLLWVWSPNAKNQWSGEPADYYPGAGRVDVLALDIYDGDFKASHHDGLWDLGRGKLIAIGENGELPSPAVLARSQSKWSYQMTWGKLLYEKNTDTVIKAYMKNSFVITRDEYKVKPAGTEITTAAGVKGEYFNNNTLSGAPVLVRTDPAVNFVWRQSSPDPAVASDNFSVRWSGWLKADFSESYTIYSSSDDGIRVWIDGGLVIDSWIKQSGQERKGSANLTVGRLHELRVEYFENQGDAKAVLMWESPSQPKVIIPAGAYVLAD</sequence>
<dbReference type="PANTHER" id="PTHR40079">
    <property type="entry name" value="MANNAN ENDO-1,4-BETA-MANNOSIDASE E-RELATED"/>
    <property type="match status" value="1"/>
</dbReference>
<comment type="similarity">
    <text evidence="1 4">Belongs to the glycosyl hydrolase 26 family.</text>
</comment>